<accession>A0ABD5ZSM0</accession>
<dbReference type="GeneID" id="79268064"/>
<dbReference type="RefSeq" id="WP_276234503.1">
    <property type="nucleotide sequence ID" value="NZ_CP119802.1"/>
</dbReference>
<dbReference type="Proteomes" id="UP001596398">
    <property type="component" value="Unassembled WGS sequence"/>
</dbReference>
<comment type="caution">
    <text evidence="1">The sequence shown here is derived from an EMBL/GenBank/DDBJ whole genome shotgun (WGS) entry which is preliminary data.</text>
</comment>
<proteinExistence type="predicted"/>
<protein>
    <submittedName>
        <fullName evidence="1">DUF5796 family protein</fullName>
    </submittedName>
</protein>
<organism evidence="1 2">
    <name type="scientific">Halosegnis marinus</name>
    <dbReference type="NCBI Taxonomy" id="3034023"/>
    <lineage>
        <taxon>Archaea</taxon>
        <taxon>Methanobacteriati</taxon>
        <taxon>Methanobacteriota</taxon>
        <taxon>Stenosarchaea group</taxon>
        <taxon>Halobacteria</taxon>
        <taxon>Halobacteriales</taxon>
        <taxon>Natronomonadaceae</taxon>
        <taxon>Halosegnis</taxon>
    </lineage>
</organism>
<reference evidence="1 2" key="1">
    <citation type="journal article" date="2019" name="Int. J. Syst. Evol. Microbiol.">
        <title>The Global Catalogue of Microorganisms (GCM) 10K type strain sequencing project: providing services to taxonomists for standard genome sequencing and annotation.</title>
        <authorList>
            <consortium name="The Broad Institute Genomics Platform"/>
            <consortium name="The Broad Institute Genome Sequencing Center for Infectious Disease"/>
            <person name="Wu L."/>
            <person name="Ma J."/>
        </authorList>
    </citation>
    <scope>NUCLEOTIDE SEQUENCE [LARGE SCALE GENOMIC DNA]</scope>
    <source>
        <strain evidence="1 2">DT85</strain>
    </source>
</reference>
<dbReference type="Pfam" id="PF19109">
    <property type="entry name" value="DUF5796"/>
    <property type="match status" value="1"/>
</dbReference>
<dbReference type="InterPro" id="IPR043814">
    <property type="entry name" value="DUF5796"/>
</dbReference>
<dbReference type="EMBL" id="JBHTAP010000001">
    <property type="protein sequence ID" value="MFC7236347.1"/>
    <property type="molecule type" value="Genomic_DNA"/>
</dbReference>
<evidence type="ECO:0000313" key="2">
    <source>
        <dbReference type="Proteomes" id="UP001596398"/>
    </source>
</evidence>
<evidence type="ECO:0000313" key="1">
    <source>
        <dbReference type="EMBL" id="MFC7236347.1"/>
    </source>
</evidence>
<sequence>MDLRHDIAPDTLGISLEPEGVEVTYADGRSVFYHGVPTRAEGSVVSGPGKDVHVLVTDPTEEEGVMVYVNDRTTDDEILESSGVGRVIVDRDDTESIFPGVEATNAGYRIEIEADPETARGRVFVFVEDELGEQSYEILGEDGEREEEED</sequence>
<keyword evidence="2" id="KW-1185">Reference proteome</keyword>
<dbReference type="AlphaFoldDB" id="A0ABD5ZSM0"/>
<gene>
    <name evidence="1" type="ORF">ACFQJ4_13595</name>
</gene>
<name>A0ABD5ZSM0_9EURY</name>